<reference evidence="6" key="1">
    <citation type="submission" date="2021-02" db="EMBL/GenBank/DDBJ databases">
        <title>Genome sequence of Rhodospirillales sp. strain TMPK1 isolated from soil.</title>
        <authorList>
            <person name="Nakai R."/>
            <person name="Kusada H."/>
            <person name="Tamaki H."/>
        </authorList>
    </citation>
    <scope>NUCLEOTIDE SEQUENCE</scope>
    <source>
        <strain evidence="6">TMPK1</strain>
    </source>
</reference>
<name>A0A8S8X9X0_9PROT</name>
<dbReference type="Pfam" id="PF00291">
    <property type="entry name" value="PALP"/>
    <property type="match status" value="1"/>
</dbReference>
<feature type="domain" description="Tryptophan synthase beta chain-like PALP" evidence="5">
    <location>
        <begin position="26"/>
        <end position="314"/>
    </location>
</feature>
<comment type="cofactor">
    <cofactor evidence="1">
        <name>pyridoxal 5'-phosphate</name>
        <dbReference type="ChEBI" id="CHEBI:597326"/>
    </cofactor>
</comment>
<dbReference type="InterPro" id="IPR001926">
    <property type="entry name" value="TrpB-like_PALP"/>
</dbReference>
<proteinExistence type="inferred from homology"/>
<dbReference type="GO" id="GO:0006567">
    <property type="term" value="P:L-threonine catabolic process"/>
    <property type="evidence" value="ECO:0007669"/>
    <property type="project" value="TreeGrafter"/>
</dbReference>
<evidence type="ECO:0000259" key="5">
    <source>
        <dbReference type="Pfam" id="PF00291"/>
    </source>
</evidence>
<evidence type="ECO:0000256" key="4">
    <source>
        <dbReference type="ARBA" id="ARBA00023239"/>
    </source>
</evidence>
<dbReference type="InterPro" id="IPR036052">
    <property type="entry name" value="TrpB-like_PALP_sf"/>
</dbReference>
<protein>
    <submittedName>
        <fullName evidence="6">Serine/threonine dehydratase</fullName>
    </submittedName>
</protein>
<dbReference type="GO" id="GO:0003941">
    <property type="term" value="F:L-serine ammonia-lyase activity"/>
    <property type="evidence" value="ECO:0007669"/>
    <property type="project" value="TreeGrafter"/>
</dbReference>
<dbReference type="GO" id="GO:0030170">
    <property type="term" value="F:pyridoxal phosphate binding"/>
    <property type="evidence" value="ECO:0007669"/>
    <property type="project" value="InterPro"/>
</dbReference>
<evidence type="ECO:0000256" key="3">
    <source>
        <dbReference type="ARBA" id="ARBA00022898"/>
    </source>
</evidence>
<dbReference type="GO" id="GO:0006565">
    <property type="term" value="P:L-serine catabolic process"/>
    <property type="evidence" value="ECO:0007669"/>
    <property type="project" value="TreeGrafter"/>
</dbReference>
<dbReference type="InterPro" id="IPR050147">
    <property type="entry name" value="Ser/Thr_Dehydratase"/>
</dbReference>
<evidence type="ECO:0000313" key="6">
    <source>
        <dbReference type="EMBL" id="GIL38872.1"/>
    </source>
</evidence>
<dbReference type="PROSITE" id="PS00165">
    <property type="entry name" value="DEHYDRATASE_SER_THR"/>
    <property type="match status" value="1"/>
</dbReference>
<gene>
    <name evidence="6" type="ORF">TMPK1_11090</name>
</gene>
<comment type="caution">
    <text evidence="6">The sequence shown here is derived from an EMBL/GenBank/DDBJ whole genome shotgun (WGS) entry which is preliminary data.</text>
</comment>
<organism evidence="6 7">
    <name type="scientific">Roseiterribacter gracilis</name>
    <dbReference type="NCBI Taxonomy" id="2812848"/>
    <lineage>
        <taxon>Bacteria</taxon>
        <taxon>Pseudomonadati</taxon>
        <taxon>Pseudomonadota</taxon>
        <taxon>Alphaproteobacteria</taxon>
        <taxon>Rhodospirillales</taxon>
        <taxon>Roseiterribacteraceae</taxon>
        <taxon>Roseiterribacter</taxon>
    </lineage>
</organism>
<dbReference type="Proteomes" id="UP000681075">
    <property type="component" value="Unassembled WGS sequence"/>
</dbReference>
<evidence type="ECO:0000313" key="7">
    <source>
        <dbReference type="Proteomes" id="UP000681075"/>
    </source>
</evidence>
<dbReference type="Gene3D" id="3.40.50.1100">
    <property type="match status" value="2"/>
</dbReference>
<keyword evidence="7" id="KW-1185">Reference proteome</keyword>
<dbReference type="InterPro" id="IPR000634">
    <property type="entry name" value="Ser/Thr_deHydtase_PyrdxlP-BS"/>
</dbReference>
<keyword evidence="4" id="KW-0456">Lyase</keyword>
<dbReference type="AlphaFoldDB" id="A0A8S8X9X0"/>
<accession>A0A8S8X9X0</accession>
<dbReference type="GO" id="GO:0004794">
    <property type="term" value="F:threonine deaminase activity"/>
    <property type="evidence" value="ECO:0007669"/>
    <property type="project" value="TreeGrafter"/>
</dbReference>
<evidence type="ECO:0000256" key="2">
    <source>
        <dbReference type="ARBA" id="ARBA00010869"/>
    </source>
</evidence>
<dbReference type="SUPFAM" id="SSF53686">
    <property type="entry name" value="Tryptophan synthase beta subunit-like PLP-dependent enzymes"/>
    <property type="match status" value="1"/>
</dbReference>
<dbReference type="FunFam" id="3.40.50.1100:FF:000005">
    <property type="entry name" value="Threonine dehydratase catabolic"/>
    <property type="match status" value="1"/>
</dbReference>
<dbReference type="GO" id="GO:0009097">
    <property type="term" value="P:isoleucine biosynthetic process"/>
    <property type="evidence" value="ECO:0007669"/>
    <property type="project" value="TreeGrafter"/>
</dbReference>
<dbReference type="PANTHER" id="PTHR48078">
    <property type="entry name" value="THREONINE DEHYDRATASE, MITOCHONDRIAL-RELATED"/>
    <property type="match status" value="1"/>
</dbReference>
<keyword evidence="3" id="KW-0663">Pyridoxal phosphate</keyword>
<dbReference type="EMBL" id="BOPV01000001">
    <property type="protein sequence ID" value="GIL38872.1"/>
    <property type="molecule type" value="Genomic_DNA"/>
</dbReference>
<sequence>MILETEASRVDRAAIADAERRLAGVVVRTPLLENEDLNALAGRRVYVKAESLQTTGSFKFRGAYNRLKALQEDGDRRPVVAWSSGNHAQAIAVAAKRLGIEATVVMPDDAPRVKIEATRAHGARVVHYDRRLDDREAIAREIAAGQNGVIVPSSDDPYVIAGQATVGCEIFMQSAEDPPSQILACCGGGGLAAGVAAIAACMSPPPDVYAVEPAGYDDLARSLRIGKRVPTATSKSSICDALLMQIPGELPFEILHRNGAYALTVSDDEVRFAMWIAFRHLRLVVEPSGAVALAALLGKNAPAGKGPVAVVVSGGNVDAGRYLESIQTDRARQVVS</sequence>
<comment type="similarity">
    <text evidence="2">Belongs to the serine/threonine dehydratase family.</text>
</comment>
<dbReference type="PANTHER" id="PTHR48078:SF6">
    <property type="entry name" value="L-THREONINE DEHYDRATASE CATABOLIC TDCB"/>
    <property type="match status" value="1"/>
</dbReference>
<dbReference type="RefSeq" id="WP_420241934.1">
    <property type="nucleotide sequence ID" value="NZ_BOPV01000001.1"/>
</dbReference>
<evidence type="ECO:0000256" key="1">
    <source>
        <dbReference type="ARBA" id="ARBA00001933"/>
    </source>
</evidence>
<dbReference type="CDD" id="cd01562">
    <property type="entry name" value="Thr-dehyd"/>
    <property type="match status" value="1"/>
</dbReference>